<keyword evidence="13 26" id="KW-0812">Transmembrane</keyword>
<comment type="caution">
    <text evidence="30">The sequence shown here is derived from an EMBL/GenBank/DDBJ whole genome shotgun (WGS) entry which is preliminary data.</text>
</comment>
<evidence type="ECO:0000256" key="14">
    <source>
        <dbReference type="ARBA" id="ARBA00022801"/>
    </source>
</evidence>
<accession>A0ABN0HEV3</accession>
<evidence type="ECO:0000256" key="1">
    <source>
        <dbReference type="ARBA" id="ARBA00004249"/>
    </source>
</evidence>
<comment type="catalytic activity">
    <reaction evidence="25">
        <text>[GlcNAc-(1-&gt;4)-Mur2Ac(oyl-L-Ala-gamma-D-Glu-L-Lys-D-Ala-D-Ala)](n)-di-trans,octa-cis-undecaprenyl diphosphate + beta-D-GlcNAc-(1-&gt;4)-Mur2Ac(oyl-L-Ala-gamma-D-Glu-L-Lys-D-Ala-D-Ala)-di-trans,octa-cis-undecaprenyl diphosphate = [GlcNAc-(1-&gt;4)-Mur2Ac(oyl-L-Ala-gamma-D-Glu-L-Lys-D-Ala-D-Ala)](n+1)-di-trans,octa-cis-undecaprenyl diphosphate + di-trans,octa-cis-undecaprenyl diphosphate + H(+)</text>
        <dbReference type="Rhea" id="RHEA:23708"/>
        <dbReference type="Rhea" id="RHEA-COMP:9602"/>
        <dbReference type="Rhea" id="RHEA-COMP:9603"/>
        <dbReference type="ChEBI" id="CHEBI:15378"/>
        <dbReference type="ChEBI" id="CHEBI:58405"/>
        <dbReference type="ChEBI" id="CHEBI:60033"/>
        <dbReference type="ChEBI" id="CHEBI:78435"/>
        <dbReference type="EC" id="2.4.99.28"/>
    </reaction>
</comment>
<evidence type="ECO:0000256" key="19">
    <source>
        <dbReference type="ARBA" id="ARBA00023136"/>
    </source>
</evidence>
<evidence type="ECO:0000256" key="5">
    <source>
        <dbReference type="ARBA" id="ARBA00012448"/>
    </source>
</evidence>
<evidence type="ECO:0000256" key="3">
    <source>
        <dbReference type="ARBA" id="ARBA00007090"/>
    </source>
</evidence>
<name>A0ABN0HEV3_RHILU</name>
<dbReference type="InterPro" id="IPR023346">
    <property type="entry name" value="Lysozyme-like_dom_sf"/>
</dbReference>
<dbReference type="InterPro" id="IPR001264">
    <property type="entry name" value="Glyco_trans_51"/>
</dbReference>
<keyword evidence="16" id="KW-0735">Signal-anchor</keyword>
<dbReference type="EC" id="2.4.99.28" evidence="24"/>
<dbReference type="EMBL" id="AMQQ01000063">
    <property type="protein sequence ID" value="EKJ93075.1"/>
    <property type="molecule type" value="Genomic_DNA"/>
</dbReference>
<comment type="subcellular location">
    <subcellularLocation>
        <location evidence="1">Cell inner membrane</location>
        <topology evidence="1">Single-pass type II membrane protein</topology>
    </subcellularLocation>
</comment>
<keyword evidence="18 26" id="KW-1133">Transmembrane helix</keyword>
<evidence type="ECO:0000256" key="26">
    <source>
        <dbReference type="SAM" id="Phobius"/>
    </source>
</evidence>
<feature type="domain" description="Glycosyl transferase family 51" evidence="28">
    <location>
        <begin position="62"/>
        <end position="239"/>
    </location>
</feature>
<dbReference type="Gene3D" id="1.10.3810.10">
    <property type="entry name" value="Biosynthetic peptidoglycan transglycosylase-like"/>
    <property type="match status" value="1"/>
</dbReference>
<dbReference type="Pfam" id="PF00905">
    <property type="entry name" value="Transpeptidase"/>
    <property type="match status" value="1"/>
</dbReference>
<proteinExistence type="inferred from homology"/>
<evidence type="ECO:0000256" key="2">
    <source>
        <dbReference type="ARBA" id="ARBA00004752"/>
    </source>
</evidence>
<dbReference type="Proteomes" id="UP000017668">
    <property type="component" value="Unassembled WGS sequence"/>
</dbReference>
<reference evidence="30 31" key="1">
    <citation type="journal article" date="2013" name="Genome Announc.">
        <title>Genome Sequence of Rhizobium lupini HPC(L) Isolated from Saline Desert Soil, Kutch (Gujarat).</title>
        <authorList>
            <person name="Agarwal L."/>
            <person name="Purohit H.J."/>
        </authorList>
    </citation>
    <scope>NUCLEOTIDE SEQUENCE [LARGE SCALE GENOMIC DNA]</scope>
    <source>
        <strain evidence="31">HPC(L)</strain>
    </source>
</reference>
<evidence type="ECO:0000256" key="20">
    <source>
        <dbReference type="ARBA" id="ARBA00023251"/>
    </source>
</evidence>
<gene>
    <name evidence="30" type="ORF">C241_26895</name>
</gene>
<keyword evidence="17" id="KW-0573">Peptidoglycan synthesis</keyword>
<dbReference type="Pfam" id="PF17092">
    <property type="entry name" value="PCB_OB"/>
    <property type="match status" value="1"/>
</dbReference>
<sequence length="800" mass="86161">MNKAVRMIRFAGYLVSVLFTGVLLAAGGVWIAISAIEPDLPDFAGLADYEPPVLSRVYAATGEPIAQFAKQSRIFLPIEDVPDRVKAAFISAEDKNFYSHPGLDFSGLARAVAVDIAHVGSGRRPVGASTITQQVAKNLLLTSDQTISRKVKEALLSLKIERVLSKDRILEIYLNEIFLGERSYGIAQAAISYFDKSVSDLSIAEAAYLAALPKGPANYNPDTHAEAAITRRNWVIDRMRENGYVTTAEADTAKQEPLGVAAHHDAGITVDAGYFVDEVRRSLIADFGQKSLDETGLSVRTTLDPRLQAAGTQSLRAELVAYDERRGYRGPVDHLDSVNDWGAKLDKLHLGFDVPGWYPAVVLGTDRQDAQIGIGGGLNETHALKAAGMHWALGKRTVSQLLTVGDVVLVERQSNGSFELRQVPKVQGALVAMNPKTGRIVAMVGGFSHSISQFNRAVQAMRQPGSTFKPIVYAAALDSGYTPASVIVDAPVEFHLGDQVWSPKNDANEYEGPAILRFGIEHSRNVMAAKLADAVGMDTVTSYAQRLGIYDKNVRPLLSMSIGSTETSLLRMVAAYAVIDNGGMQVKPTMIDRVQDRHGRTIYRQQSVTCNDCVVSKWQGQDEPVLQDGRERVLDPMTAYQVTSMMESVVSEGTAAKRISLGRPVAGKTGTTNDNRDAWFVGFTPDLVTGVYIGFDEPESLGRAATGSGVAAPVFNSFMQVALAGQPPENFHMPEGMQVYNIDVHSGMGALPGAPGAVSEPFKPGTKPANVFSTVDETEISGATSAQVRNALQSNAAGLY</sequence>
<dbReference type="SUPFAM" id="SSF56601">
    <property type="entry name" value="beta-lactamase/transpeptidase-like"/>
    <property type="match status" value="1"/>
</dbReference>
<evidence type="ECO:0000256" key="17">
    <source>
        <dbReference type="ARBA" id="ARBA00022984"/>
    </source>
</evidence>
<evidence type="ECO:0000256" key="11">
    <source>
        <dbReference type="ARBA" id="ARBA00022676"/>
    </source>
</evidence>
<dbReference type="EC" id="3.4.16.4" evidence="5"/>
<feature type="domain" description="Penicillin-binding protein OB-like" evidence="29">
    <location>
        <begin position="328"/>
        <end position="426"/>
    </location>
</feature>
<evidence type="ECO:0000313" key="30">
    <source>
        <dbReference type="EMBL" id="EKJ93075.1"/>
    </source>
</evidence>
<comment type="pathway">
    <text evidence="2">Cell wall biogenesis; peptidoglycan biosynthesis.</text>
</comment>
<organism evidence="30 31">
    <name type="scientific">Bradyrhizobium lupini HPC(L)</name>
    <dbReference type="NCBI Taxonomy" id="1229491"/>
    <lineage>
        <taxon>Bacteria</taxon>
        <taxon>Pseudomonadati</taxon>
        <taxon>Pseudomonadota</taxon>
        <taxon>Alphaproteobacteria</taxon>
        <taxon>Hyphomicrobiales</taxon>
        <taxon>Nitrobacteraceae</taxon>
        <taxon>Bradyrhizobium</taxon>
    </lineage>
</organism>
<evidence type="ECO:0000256" key="24">
    <source>
        <dbReference type="ARBA" id="ARBA00044770"/>
    </source>
</evidence>
<evidence type="ECO:0000313" key="31">
    <source>
        <dbReference type="Proteomes" id="UP000017668"/>
    </source>
</evidence>
<evidence type="ECO:0000256" key="7">
    <source>
        <dbReference type="ARBA" id="ARBA00022475"/>
    </source>
</evidence>
<feature type="transmembrane region" description="Helical" evidence="26">
    <location>
        <begin position="12"/>
        <end position="33"/>
    </location>
</feature>
<comment type="similarity">
    <text evidence="3">In the C-terminal section; belongs to the transpeptidase family.</text>
</comment>
<evidence type="ECO:0000256" key="21">
    <source>
        <dbReference type="ARBA" id="ARBA00023268"/>
    </source>
</evidence>
<evidence type="ECO:0000256" key="6">
    <source>
        <dbReference type="ARBA" id="ARBA00018638"/>
    </source>
</evidence>
<dbReference type="Gene3D" id="3.40.710.10">
    <property type="entry name" value="DD-peptidase/beta-lactamase superfamily"/>
    <property type="match status" value="2"/>
</dbReference>
<keyword evidence="8" id="KW-0997">Cell inner membrane</keyword>
<keyword evidence="11" id="KW-0328">Glycosyltransferase</keyword>
<comment type="similarity">
    <text evidence="4">In the N-terminal section; belongs to the glycosyltransferase 51 family.</text>
</comment>
<evidence type="ECO:0000256" key="22">
    <source>
        <dbReference type="ARBA" id="ARBA00023316"/>
    </source>
</evidence>
<dbReference type="PANTHER" id="PTHR32282:SF27">
    <property type="entry name" value="PENICILLIN-BINDING PROTEIN 1A"/>
    <property type="match status" value="1"/>
</dbReference>
<evidence type="ECO:0000256" key="25">
    <source>
        <dbReference type="ARBA" id="ARBA00049902"/>
    </source>
</evidence>
<keyword evidence="14" id="KW-0378">Hydrolase</keyword>
<evidence type="ECO:0000259" key="29">
    <source>
        <dbReference type="Pfam" id="PF17092"/>
    </source>
</evidence>
<evidence type="ECO:0000256" key="13">
    <source>
        <dbReference type="ARBA" id="ARBA00022692"/>
    </source>
</evidence>
<evidence type="ECO:0000256" key="9">
    <source>
        <dbReference type="ARBA" id="ARBA00022645"/>
    </source>
</evidence>
<keyword evidence="9" id="KW-0121">Carboxypeptidase</keyword>
<dbReference type="SUPFAM" id="SSF53955">
    <property type="entry name" value="Lysozyme-like"/>
    <property type="match status" value="1"/>
</dbReference>
<evidence type="ECO:0000256" key="16">
    <source>
        <dbReference type="ARBA" id="ARBA00022968"/>
    </source>
</evidence>
<evidence type="ECO:0000259" key="27">
    <source>
        <dbReference type="Pfam" id="PF00905"/>
    </source>
</evidence>
<dbReference type="NCBIfam" id="TIGR02074">
    <property type="entry name" value="PBP_1a_fam"/>
    <property type="match status" value="1"/>
</dbReference>
<dbReference type="InterPro" id="IPR001460">
    <property type="entry name" value="PCN-bd_Tpept"/>
</dbReference>
<keyword evidence="20" id="KW-0046">Antibiotic resistance</keyword>
<dbReference type="PANTHER" id="PTHR32282">
    <property type="entry name" value="BINDING PROTEIN TRANSPEPTIDASE, PUTATIVE-RELATED"/>
    <property type="match status" value="1"/>
</dbReference>
<evidence type="ECO:0000256" key="18">
    <source>
        <dbReference type="ARBA" id="ARBA00022989"/>
    </source>
</evidence>
<keyword evidence="12" id="KW-0808">Transferase</keyword>
<dbReference type="Pfam" id="PF00912">
    <property type="entry name" value="Transgly"/>
    <property type="match status" value="1"/>
</dbReference>
<comment type="catalytic activity">
    <reaction evidence="23">
        <text>Preferential cleavage: (Ac)2-L-Lys-D-Ala-|-D-Ala. Also transpeptidation of peptidyl-alanyl moieties that are N-acyl substituents of D-alanine.</text>
        <dbReference type="EC" id="3.4.16.4"/>
    </reaction>
</comment>
<dbReference type="InterPro" id="IPR031376">
    <property type="entry name" value="PCB_OB"/>
</dbReference>
<keyword evidence="22" id="KW-0961">Cell wall biogenesis/degradation</keyword>
<keyword evidence="15" id="KW-0133">Cell shape</keyword>
<keyword evidence="7" id="KW-1003">Cell membrane</keyword>
<keyword evidence="10" id="KW-0645">Protease</keyword>
<evidence type="ECO:0000256" key="4">
    <source>
        <dbReference type="ARBA" id="ARBA00007739"/>
    </source>
</evidence>
<evidence type="ECO:0000256" key="15">
    <source>
        <dbReference type="ARBA" id="ARBA00022960"/>
    </source>
</evidence>
<keyword evidence="31" id="KW-1185">Reference proteome</keyword>
<feature type="domain" description="Penicillin-binding protein transpeptidase" evidence="27">
    <location>
        <begin position="428"/>
        <end position="720"/>
    </location>
</feature>
<evidence type="ECO:0000256" key="12">
    <source>
        <dbReference type="ARBA" id="ARBA00022679"/>
    </source>
</evidence>
<evidence type="ECO:0000259" key="28">
    <source>
        <dbReference type="Pfam" id="PF00912"/>
    </source>
</evidence>
<evidence type="ECO:0000256" key="23">
    <source>
        <dbReference type="ARBA" id="ARBA00034000"/>
    </source>
</evidence>
<dbReference type="InterPro" id="IPR050396">
    <property type="entry name" value="Glycosyltr_51/Transpeptidase"/>
</dbReference>
<dbReference type="InterPro" id="IPR012338">
    <property type="entry name" value="Beta-lactam/transpept-like"/>
</dbReference>
<protein>
    <recommendedName>
        <fullName evidence="6">Penicillin-binding protein 1A</fullName>
        <ecNumber evidence="24">2.4.99.28</ecNumber>
        <ecNumber evidence="5">3.4.16.4</ecNumber>
    </recommendedName>
</protein>
<keyword evidence="19 26" id="KW-0472">Membrane</keyword>
<evidence type="ECO:0000256" key="10">
    <source>
        <dbReference type="ARBA" id="ARBA00022670"/>
    </source>
</evidence>
<evidence type="ECO:0000256" key="8">
    <source>
        <dbReference type="ARBA" id="ARBA00022519"/>
    </source>
</evidence>
<dbReference type="InterPro" id="IPR036950">
    <property type="entry name" value="PBP_transglycosylase"/>
</dbReference>
<keyword evidence="21" id="KW-0511">Multifunctional enzyme</keyword>